<keyword evidence="3" id="KW-1185">Reference proteome</keyword>
<reference evidence="2 3" key="1">
    <citation type="journal article" date="2018" name="Science">
        <title>The opium poppy genome and morphinan production.</title>
        <authorList>
            <person name="Guo L."/>
            <person name="Winzer T."/>
            <person name="Yang X."/>
            <person name="Li Y."/>
            <person name="Ning Z."/>
            <person name="He Z."/>
            <person name="Teodor R."/>
            <person name="Lu Y."/>
            <person name="Bowser T.A."/>
            <person name="Graham I.A."/>
            <person name="Ye K."/>
        </authorList>
    </citation>
    <scope>NUCLEOTIDE SEQUENCE [LARGE SCALE GENOMIC DNA]</scope>
    <source>
        <strain evidence="3">cv. HN1</strain>
        <tissue evidence="2">Leaves</tissue>
    </source>
</reference>
<dbReference type="Gramene" id="RZC68804">
    <property type="protein sequence ID" value="RZC68804"/>
    <property type="gene ID" value="C5167_031970"/>
</dbReference>
<proteinExistence type="predicted"/>
<feature type="transmembrane region" description="Helical" evidence="1">
    <location>
        <begin position="281"/>
        <end position="301"/>
    </location>
</feature>
<evidence type="ECO:0000256" key="1">
    <source>
        <dbReference type="SAM" id="Phobius"/>
    </source>
</evidence>
<accession>A0A4Y7K635</accession>
<evidence type="ECO:0000313" key="3">
    <source>
        <dbReference type="Proteomes" id="UP000316621"/>
    </source>
</evidence>
<sequence length="416" mass="46133">MRMAQKPKCQSNPDHVQAHQNLFSVIDGDRIIEPSREEIMARSVEAINFFTISLKGLLFYLVVQWFLNPFSGLPLSLFIGVVIKYLLTAKLVNLIFKPLLDEVLMALKLFLGVLERPPSYTNCVIVANLVKLGLYDTIGKNTNSSKIVPLISICMLCVVSLGWDRDHSGLTEGILIASGKWFIISTMAMKLEQSAMCGVVLAVSIISLFTSVAEPLRDMTDDSPPLKQNVYFTGEPHENRRRSGLVVKLFWLCSLLIRITGGAATIRIAHRVLSGYTTSSVILILGIASSLAIYGGGIILFKQLLTEFVKLQQGREERRWFVVICMMGLCEGFLDDNTILPFIIISIVSMFTICILTNGWDYDRTGVSDGLAVTYALRMVLFLTNSEPPLKLITCGLTLAFVVTSKVIVSDLCFDT</sequence>
<feature type="transmembrane region" description="Helical" evidence="1">
    <location>
        <begin position="339"/>
        <end position="360"/>
    </location>
</feature>
<feature type="transmembrane region" description="Helical" evidence="1">
    <location>
        <begin position="195"/>
        <end position="213"/>
    </location>
</feature>
<keyword evidence="1" id="KW-1133">Transmembrane helix</keyword>
<organism evidence="2 3">
    <name type="scientific">Papaver somniferum</name>
    <name type="common">Opium poppy</name>
    <dbReference type="NCBI Taxonomy" id="3469"/>
    <lineage>
        <taxon>Eukaryota</taxon>
        <taxon>Viridiplantae</taxon>
        <taxon>Streptophyta</taxon>
        <taxon>Embryophyta</taxon>
        <taxon>Tracheophyta</taxon>
        <taxon>Spermatophyta</taxon>
        <taxon>Magnoliopsida</taxon>
        <taxon>Ranunculales</taxon>
        <taxon>Papaveraceae</taxon>
        <taxon>Papaveroideae</taxon>
        <taxon>Papaver</taxon>
    </lineage>
</organism>
<keyword evidence="1" id="KW-0812">Transmembrane</keyword>
<dbReference type="AlphaFoldDB" id="A0A4Y7K635"/>
<dbReference type="EMBL" id="CM010721">
    <property type="protein sequence ID" value="RZC68804.1"/>
    <property type="molecule type" value="Genomic_DNA"/>
</dbReference>
<name>A0A4Y7K635_PAPSO</name>
<feature type="transmembrane region" description="Helical" evidence="1">
    <location>
        <begin position="46"/>
        <end position="67"/>
    </location>
</feature>
<keyword evidence="1" id="KW-0472">Membrane</keyword>
<protein>
    <submittedName>
        <fullName evidence="2">Uncharacterized protein</fullName>
    </submittedName>
</protein>
<dbReference type="Proteomes" id="UP000316621">
    <property type="component" value="Chromosome 7"/>
</dbReference>
<evidence type="ECO:0000313" key="2">
    <source>
        <dbReference type="EMBL" id="RZC68804.1"/>
    </source>
</evidence>
<feature type="transmembrane region" description="Helical" evidence="1">
    <location>
        <begin position="73"/>
        <end position="96"/>
    </location>
</feature>
<gene>
    <name evidence="2" type="ORF">C5167_031970</name>
</gene>
<feature type="transmembrane region" description="Helical" evidence="1">
    <location>
        <begin position="249"/>
        <end position="269"/>
    </location>
</feature>